<reference evidence="1 2" key="1">
    <citation type="submission" date="2018-07" db="EMBL/GenBank/DDBJ databases">
        <title>Whole genome Sequencing of Pseudoxanthomonas gei KCTC 32298 (T).</title>
        <authorList>
            <person name="Kumar S."/>
            <person name="Bansal K."/>
            <person name="Kaur A."/>
            <person name="Patil P."/>
            <person name="Sharma S."/>
            <person name="Patil P.B."/>
        </authorList>
    </citation>
    <scope>NUCLEOTIDE SEQUENCE [LARGE SCALE GENOMIC DNA]</scope>
    <source>
        <strain evidence="1 2">KCTC 32298</strain>
    </source>
</reference>
<organism evidence="1 2">
    <name type="scientific">Pseudoxanthomonas gei</name>
    <dbReference type="NCBI Taxonomy" id="1383030"/>
    <lineage>
        <taxon>Bacteria</taxon>
        <taxon>Pseudomonadati</taxon>
        <taxon>Pseudomonadota</taxon>
        <taxon>Gammaproteobacteria</taxon>
        <taxon>Lysobacterales</taxon>
        <taxon>Lysobacteraceae</taxon>
        <taxon>Pseudoxanthomonas</taxon>
    </lineage>
</organism>
<protein>
    <recommendedName>
        <fullName evidence="3">PhoP regulatory network protein YrbL</fullName>
    </recommendedName>
</protein>
<dbReference type="Proteomes" id="UP001429354">
    <property type="component" value="Unassembled WGS sequence"/>
</dbReference>
<evidence type="ECO:0000313" key="2">
    <source>
        <dbReference type="Proteomes" id="UP001429354"/>
    </source>
</evidence>
<evidence type="ECO:0000313" key="1">
    <source>
        <dbReference type="EMBL" id="NDK39972.1"/>
    </source>
</evidence>
<proteinExistence type="predicted"/>
<dbReference type="InterPro" id="IPR019647">
    <property type="entry name" value="PhoP_reg_network_YrbL"/>
</dbReference>
<accession>A0ABX0AEG3</accession>
<evidence type="ECO:0008006" key="3">
    <source>
        <dbReference type="Google" id="ProtNLM"/>
    </source>
</evidence>
<dbReference type="EMBL" id="QOVG01000010">
    <property type="protein sequence ID" value="NDK39972.1"/>
    <property type="molecule type" value="Genomic_DNA"/>
</dbReference>
<dbReference type="Pfam" id="PF10707">
    <property type="entry name" value="YrbL-PhoP_reg"/>
    <property type="match status" value="1"/>
</dbReference>
<name>A0ABX0AEG3_9GAMM</name>
<keyword evidence="2" id="KW-1185">Reference proteome</keyword>
<sequence>MGILVPPGQHACLVRRRCGGCAGMAAGQGTSGLSSADGIRHTGGMEPAVSNPPQWQGLALIAHGANRVCVRDPQDAALCLKFELPANERTRVGLRQRVRRWLGMRMGYFGENQTELRAYRKLRARLGDALDGWVARCHGLAMTRAGVALQCECVLQEDGRPARSLYSHLFETTGHDPAALCGAIDRMEAWLLRNNVPLFDLNAGNLVVSSRAGQVELVCVDAKSVISGKEILPFSRWSRVLMHRKLRRRAQRLRQRVAAALADGPALAGRAPPH</sequence>
<comment type="caution">
    <text evidence="1">The sequence shown here is derived from an EMBL/GenBank/DDBJ whole genome shotgun (WGS) entry which is preliminary data.</text>
</comment>
<gene>
    <name evidence="1" type="ORF">DT603_14105</name>
</gene>